<evidence type="ECO:0000313" key="2">
    <source>
        <dbReference type="EMBL" id="MFC4584782.1"/>
    </source>
</evidence>
<reference evidence="3" key="1">
    <citation type="journal article" date="2019" name="Int. J. Syst. Evol. Microbiol.">
        <title>The Global Catalogue of Microorganisms (GCM) 10K type strain sequencing project: providing services to taxonomists for standard genome sequencing and annotation.</title>
        <authorList>
            <consortium name="The Broad Institute Genomics Platform"/>
            <consortium name="The Broad Institute Genome Sequencing Center for Infectious Disease"/>
            <person name="Wu L."/>
            <person name="Ma J."/>
        </authorList>
    </citation>
    <scope>NUCLEOTIDE SEQUENCE [LARGE SCALE GENOMIC DNA]</scope>
    <source>
        <strain evidence="3">CCUG 49560</strain>
    </source>
</reference>
<sequence length="664" mass="67153">MRLPPVAPHVVASAVEDLTSRLLKKLDAAIGVYAAVPPVADGDAVHVRCGEDAVVILVPGPDGTVATPDAAHCTCLLAPRCLHRAAVLSACPLADPATTDPATTTDPAATTDPDGTTGPDGTTDPAATSGPDVDAGPGPLATSGVPGAAPLPPAVAPDATAARRPVTPGTGPDAGASAPGPSEAQVKAAAGLWRASATVLAAGVPAADAVLQAELLRASHSARLAGLFRAEAAALRVVRGVRAARERHDGHRLADLVTALRELLVTSGGLAAGDPDPALIGVARRGYQPGGGLRVYGVCREPVISDTGYGGVVTHLLTENGDRLSVADVKPGGPARARGAGTGPVALCTALDHAQLARGGLLISGATVSPDGRLGAGRGVRASPSPGVPWSAGPLASLFERPPAEAVGALLTGSPTADLDGGGDQGQNLVGCDLVIVGAAGDHLLARAPDGPLIRLVAASLHPELAHSANLRLLASRPGLSVRVLGRPDLDRAATLRPLAVGPVPDAEATLRLPGDWLGRADLGYDRLQGSHLPARGIAPPPEPLVEPGTDPLAGSPLWRVRRLVELAVTGGRRAVAEYSRSAGLRTRESRAEGAMLRRTGFPVAAELTATLAAEADRRGRDAFGRLTDSGPERYASAWLTTAVHLATAERTLIRASWTTGHIR</sequence>
<evidence type="ECO:0000256" key="1">
    <source>
        <dbReference type="SAM" id="MobiDB-lite"/>
    </source>
</evidence>
<dbReference type="EMBL" id="JBHSFN010000001">
    <property type="protein sequence ID" value="MFC4584782.1"/>
    <property type="molecule type" value="Genomic_DNA"/>
</dbReference>
<feature type="compositionally biased region" description="Low complexity" evidence="1">
    <location>
        <begin position="94"/>
        <end position="128"/>
    </location>
</feature>
<accession>A0ABV9E849</accession>
<protein>
    <recommendedName>
        <fullName evidence="4">SWIM-type domain-containing protein</fullName>
    </recommendedName>
</protein>
<organism evidence="2 3">
    <name type="scientific">Sphaerisporangium corydalis</name>
    <dbReference type="NCBI Taxonomy" id="1441875"/>
    <lineage>
        <taxon>Bacteria</taxon>
        <taxon>Bacillati</taxon>
        <taxon>Actinomycetota</taxon>
        <taxon>Actinomycetes</taxon>
        <taxon>Streptosporangiales</taxon>
        <taxon>Streptosporangiaceae</taxon>
        <taxon>Sphaerisporangium</taxon>
    </lineage>
</organism>
<name>A0ABV9E849_9ACTN</name>
<proteinExistence type="predicted"/>
<feature type="region of interest" description="Disordered" evidence="1">
    <location>
        <begin position="94"/>
        <end position="182"/>
    </location>
</feature>
<evidence type="ECO:0000313" key="3">
    <source>
        <dbReference type="Proteomes" id="UP001595891"/>
    </source>
</evidence>
<dbReference type="RefSeq" id="WP_262842795.1">
    <property type="nucleotide sequence ID" value="NZ_JANZYP010000013.1"/>
</dbReference>
<dbReference type="Proteomes" id="UP001595891">
    <property type="component" value="Unassembled WGS sequence"/>
</dbReference>
<feature type="compositionally biased region" description="Low complexity" evidence="1">
    <location>
        <begin position="156"/>
        <end position="168"/>
    </location>
</feature>
<comment type="caution">
    <text evidence="2">The sequence shown here is derived from an EMBL/GenBank/DDBJ whole genome shotgun (WGS) entry which is preliminary data.</text>
</comment>
<keyword evidence="3" id="KW-1185">Reference proteome</keyword>
<gene>
    <name evidence="2" type="ORF">ACFO8L_01760</name>
</gene>
<evidence type="ECO:0008006" key="4">
    <source>
        <dbReference type="Google" id="ProtNLM"/>
    </source>
</evidence>